<dbReference type="Pfam" id="PF02655">
    <property type="entry name" value="ATP-grasp_3"/>
    <property type="match status" value="1"/>
</dbReference>
<dbReference type="PROSITE" id="PS50975">
    <property type="entry name" value="ATP_GRASP"/>
    <property type="match status" value="1"/>
</dbReference>
<keyword evidence="7" id="KW-1185">Reference proteome</keyword>
<feature type="domain" description="ATP-grasp" evidence="5">
    <location>
        <begin position="80"/>
        <end position="281"/>
    </location>
</feature>
<dbReference type="GO" id="GO:0046872">
    <property type="term" value="F:metal ion binding"/>
    <property type="evidence" value="ECO:0007669"/>
    <property type="project" value="InterPro"/>
</dbReference>
<evidence type="ECO:0000256" key="1">
    <source>
        <dbReference type="ARBA" id="ARBA00022598"/>
    </source>
</evidence>
<organism evidence="6 7">
    <name type="scientific">Hornefia porci</name>
    <dbReference type="NCBI Taxonomy" id="2652292"/>
    <lineage>
        <taxon>Bacteria</taxon>
        <taxon>Bacillati</taxon>
        <taxon>Bacillota</taxon>
        <taxon>Clostridia</taxon>
        <taxon>Peptostreptococcales</taxon>
        <taxon>Anaerovoracaceae</taxon>
        <taxon>Hornefia</taxon>
    </lineage>
</organism>
<evidence type="ECO:0000313" key="6">
    <source>
        <dbReference type="EMBL" id="OLR56158.1"/>
    </source>
</evidence>
<dbReference type="InterPro" id="IPR023890">
    <property type="entry name" value="Pyrrolys_PylC"/>
</dbReference>
<dbReference type="NCBIfam" id="TIGR03909">
    <property type="entry name" value="pyrrolys_PylC"/>
    <property type="match status" value="1"/>
</dbReference>
<dbReference type="SUPFAM" id="SSF52440">
    <property type="entry name" value="PreATP-grasp domain"/>
    <property type="match status" value="1"/>
</dbReference>
<dbReference type="Proteomes" id="UP000187404">
    <property type="component" value="Unassembled WGS sequence"/>
</dbReference>
<dbReference type="AlphaFoldDB" id="A0A1Q9JIW8"/>
<name>A0A1Q9JIW8_9FIRM</name>
<dbReference type="GO" id="GO:0071524">
    <property type="term" value="P:pyrrolysine biosynthetic process"/>
    <property type="evidence" value="ECO:0007669"/>
    <property type="project" value="InterPro"/>
</dbReference>
<dbReference type="InterPro" id="IPR016185">
    <property type="entry name" value="PreATP-grasp_dom_sf"/>
</dbReference>
<evidence type="ECO:0000259" key="5">
    <source>
        <dbReference type="PROSITE" id="PS50975"/>
    </source>
</evidence>
<proteinExistence type="predicted"/>
<evidence type="ECO:0000256" key="3">
    <source>
        <dbReference type="ARBA" id="ARBA00022840"/>
    </source>
</evidence>
<dbReference type="PANTHER" id="PTHR43055">
    <property type="entry name" value="FORMATE-DEPENDENT PHOSPHORIBOSYLGLYCINAMIDE FORMYLTRANSFERASE"/>
    <property type="match status" value="1"/>
</dbReference>
<evidence type="ECO:0000256" key="4">
    <source>
        <dbReference type="PROSITE-ProRule" id="PRU00409"/>
    </source>
</evidence>
<gene>
    <name evidence="6" type="ORF">BHK98_08820</name>
</gene>
<dbReference type="InterPro" id="IPR003806">
    <property type="entry name" value="ATP-grasp_PylC-type"/>
</dbReference>
<reference evidence="6 7" key="1">
    <citation type="journal article" date="2016" name="Appl. Environ. Microbiol.">
        <title>Function and Phylogeny of Bacterial Butyryl Coenzyme A:Acetate Transferases and Their Diversity in the Proximal Colon of Swine.</title>
        <authorList>
            <person name="Trachsel J."/>
            <person name="Bayles D.O."/>
            <person name="Looft T."/>
            <person name="Levine U.Y."/>
            <person name="Allen H.K."/>
        </authorList>
    </citation>
    <scope>NUCLEOTIDE SEQUENCE [LARGE SCALE GENOMIC DNA]</scope>
    <source>
        <strain evidence="6 7">68-3-10</strain>
    </source>
</reference>
<dbReference type="Gene3D" id="3.40.50.720">
    <property type="entry name" value="NAD(P)-binding Rossmann-like Domain"/>
    <property type="match status" value="1"/>
</dbReference>
<comment type="caution">
    <text evidence="6">The sequence shown here is derived from an EMBL/GenBank/DDBJ whole genome shotgun (WGS) entry which is preliminary data.</text>
</comment>
<sequence length="376" mass="41485">MKVGIIGGKLQGIEACYLAREAGYKIVLLDSNVNAQASTLADKFLCCDINKMSKAEKKTLTECDLILPACENTEVLAAARDLAIEENVPIAFDFDAYRISSSKVKSDLLFADNGILAPVYYPNGNPPYIIKPSGESGSHGILYCESRGETDMFLKGIPDSGEWIAQEYIEGPSYSIEVIGDGREWRTFTVTKIHTDDTFDCCKVTAPCPELPERLHQKFAEIGQLLGAIVGLRGIMDVEVIEKDGQLYVLEIDARIPSQTPIAVYYASGVNLLEVLVQSTLTGKLPGDCGQKINRHVTYEHYMLSRGQVIQAGEHIMNDAGPLTVVRGLFGADYVVTDYKSGCEEFRGIFINSDENLQKLEEKRAHVLRQLQKMAD</sequence>
<dbReference type="STRING" id="1261640.BHK98_08820"/>
<dbReference type="GO" id="GO:0005524">
    <property type="term" value="F:ATP binding"/>
    <property type="evidence" value="ECO:0007669"/>
    <property type="project" value="UniProtKB-UniRule"/>
</dbReference>
<dbReference type="GO" id="GO:0016874">
    <property type="term" value="F:ligase activity"/>
    <property type="evidence" value="ECO:0007669"/>
    <property type="project" value="UniProtKB-KW"/>
</dbReference>
<dbReference type="Gene3D" id="3.30.470.20">
    <property type="entry name" value="ATP-grasp fold, B domain"/>
    <property type="match status" value="1"/>
</dbReference>
<dbReference type="SUPFAM" id="SSF56059">
    <property type="entry name" value="Glutathione synthetase ATP-binding domain-like"/>
    <property type="match status" value="1"/>
</dbReference>
<dbReference type="PANTHER" id="PTHR43055:SF1">
    <property type="entry name" value="FORMATE-DEPENDENT PHOSPHORIBOSYLGLYCINAMIDE FORMYLTRANSFERASE"/>
    <property type="match status" value="1"/>
</dbReference>
<keyword evidence="3 4" id="KW-0067">ATP-binding</keyword>
<dbReference type="InterPro" id="IPR011761">
    <property type="entry name" value="ATP-grasp"/>
</dbReference>
<dbReference type="GO" id="GO:0005829">
    <property type="term" value="C:cytosol"/>
    <property type="evidence" value="ECO:0007669"/>
    <property type="project" value="TreeGrafter"/>
</dbReference>
<dbReference type="RefSeq" id="WP_075713504.1">
    <property type="nucleotide sequence ID" value="NZ_MJIE01000001.1"/>
</dbReference>
<evidence type="ECO:0000313" key="7">
    <source>
        <dbReference type="Proteomes" id="UP000187404"/>
    </source>
</evidence>
<protein>
    <submittedName>
        <fullName evidence="6">3-methylornithine--L-lysine ligase PylC</fullName>
    </submittedName>
</protein>
<keyword evidence="1 6" id="KW-0436">Ligase</keyword>
<keyword evidence="2 4" id="KW-0547">Nucleotide-binding</keyword>
<evidence type="ECO:0000256" key="2">
    <source>
        <dbReference type="ARBA" id="ARBA00022741"/>
    </source>
</evidence>
<accession>A0A1Q9JIW8</accession>
<dbReference type="EMBL" id="MJIE01000001">
    <property type="protein sequence ID" value="OLR56158.1"/>
    <property type="molecule type" value="Genomic_DNA"/>
</dbReference>
<dbReference type="OrthoDB" id="5415832at2"/>